<evidence type="ECO:0000259" key="3">
    <source>
        <dbReference type="PROSITE" id="PS51253"/>
    </source>
</evidence>
<keyword evidence="1" id="KW-0238">DNA-binding</keyword>
<organism evidence="4 5">
    <name type="scientific">Didymella exigua CBS 183.55</name>
    <dbReference type="NCBI Taxonomy" id="1150837"/>
    <lineage>
        <taxon>Eukaryota</taxon>
        <taxon>Fungi</taxon>
        <taxon>Dikarya</taxon>
        <taxon>Ascomycota</taxon>
        <taxon>Pezizomycotina</taxon>
        <taxon>Dothideomycetes</taxon>
        <taxon>Pleosporomycetidae</taxon>
        <taxon>Pleosporales</taxon>
        <taxon>Pleosporineae</taxon>
        <taxon>Didymellaceae</taxon>
        <taxon>Didymella</taxon>
    </lineage>
</organism>
<dbReference type="AlphaFoldDB" id="A0A6A5RAQ9"/>
<dbReference type="Proteomes" id="UP000800082">
    <property type="component" value="Unassembled WGS sequence"/>
</dbReference>
<evidence type="ECO:0000313" key="4">
    <source>
        <dbReference type="EMBL" id="KAF1925335.1"/>
    </source>
</evidence>
<dbReference type="InterPro" id="IPR006600">
    <property type="entry name" value="HTH_CenpB_DNA-bd_dom"/>
</dbReference>
<evidence type="ECO:0000256" key="1">
    <source>
        <dbReference type="ARBA" id="ARBA00023125"/>
    </source>
</evidence>
<dbReference type="GO" id="GO:0003677">
    <property type="term" value="F:DNA binding"/>
    <property type="evidence" value="ECO:0007669"/>
    <property type="project" value="UniProtKB-KW"/>
</dbReference>
<reference evidence="4" key="1">
    <citation type="journal article" date="2020" name="Stud. Mycol.">
        <title>101 Dothideomycetes genomes: a test case for predicting lifestyles and emergence of pathogens.</title>
        <authorList>
            <person name="Haridas S."/>
            <person name="Albert R."/>
            <person name="Binder M."/>
            <person name="Bloem J."/>
            <person name="Labutti K."/>
            <person name="Salamov A."/>
            <person name="Andreopoulos B."/>
            <person name="Baker S."/>
            <person name="Barry K."/>
            <person name="Bills G."/>
            <person name="Bluhm B."/>
            <person name="Cannon C."/>
            <person name="Castanera R."/>
            <person name="Culley D."/>
            <person name="Daum C."/>
            <person name="Ezra D."/>
            <person name="Gonzalez J."/>
            <person name="Henrissat B."/>
            <person name="Kuo A."/>
            <person name="Liang C."/>
            <person name="Lipzen A."/>
            <person name="Lutzoni F."/>
            <person name="Magnuson J."/>
            <person name="Mondo S."/>
            <person name="Nolan M."/>
            <person name="Ohm R."/>
            <person name="Pangilinan J."/>
            <person name="Park H.-J."/>
            <person name="Ramirez L."/>
            <person name="Alfaro M."/>
            <person name="Sun H."/>
            <person name="Tritt A."/>
            <person name="Yoshinaga Y."/>
            <person name="Zwiers L.-H."/>
            <person name="Turgeon B."/>
            <person name="Goodwin S."/>
            <person name="Spatafora J."/>
            <person name="Crous P."/>
            <person name="Grigoriev I."/>
        </authorList>
    </citation>
    <scope>NUCLEOTIDE SEQUENCE</scope>
    <source>
        <strain evidence="4">CBS 183.55</strain>
    </source>
</reference>
<dbReference type="RefSeq" id="XP_033445587.1">
    <property type="nucleotide sequence ID" value="XM_033596681.1"/>
</dbReference>
<protein>
    <recommendedName>
        <fullName evidence="3">HTH CENPB-type domain-containing protein</fullName>
    </recommendedName>
</protein>
<gene>
    <name evidence="4" type="ORF">M421DRAFT_70170</name>
</gene>
<dbReference type="Pfam" id="PF03221">
    <property type="entry name" value="HTH_Tnp_Tc5"/>
    <property type="match status" value="1"/>
</dbReference>
<sequence length="136" mass="16225">STLLQRHQQQTTSRVVKDSKQHKLNPQQEAELVKYIQELTTCRLLPTREIIRNFASAVAQETLSDSWVTRFLYYHNNCLLPRYATAMDSDCHYAELYTKYKQYFNILYPKINKYNVELENTYNIHKTGFIIRVISR</sequence>
<dbReference type="PROSITE" id="PS51253">
    <property type="entry name" value="HTH_CENPB"/>
    <property type="match status" value="1"/>
</dbReference>
<evidence type="ECO:0000313" key="5">
    <source>
        <dbReference type="Proteomes" id="UP000800082"/>
    </source>
</evidence>
<feature type="non-terminal residue" evidence="4">
    <location>
        <position position="1"/>
    </location>
</feature>
<feature type="region of interest" description="Disordered" evidence="2">
    <location>
        <begin position="1"/>
        <end position="23"/>
    </location>
</feature>
<dbReference type="OrthoDB" id="3938460at2759"/>
<evidence type="ECO:0000256" key="2">
    <source>
        <dbReference type="SAM" id="MobiDB-lite"/>
    </source>
</evidence>
<dbReference type="GeneID" id="54354348"/>
<keyword evidence="5" id="KW-1185">Reference proteome</keyword>
<feature type="compositionally biased region" description="Polar residues" evidence="2">
    <location>
        <begin position="1"/>
        <end position="14"/>
    </location>
</feature>
<name>A0A6A5RAQ9_9PLEO</name>
<accession>A0A6A5RAQ9</accession>
<dbReference type="EMBL" id="ML978985">
    <property type="protein sequence ID" value="KAF1925335.1"/>
    <property type="molecule type" value="Genomic_DNA"/>
</dbReference>
<proteinExistence type="predicted"/>
<feature type="domain" description="HTH CENPB-type" evidence="3">
    <location>
        <begin position="16"/>
        <end position="81"/>
    </location>
</feature>